<keyword evidence="2" id="KW-1133">Transmembrane helix</keyword>
<feature type="transmembrane region" description="Helical" evidence="2">
    <location>
        <begin position="270"/>
        <end position="286"/>
    </location>
</feature>
<evidence type="ECO:0000256" key="1">
    <source>
        <dbReference type="SAM" id="Coils"/>
    </source>
</evidence>
<dbReference type="RefSeq" id="WP_024071381.1">
    <property type="nucleotide sequence ID" value="NC_023062.1"/>
</dbReference>
<gene>
    <name evidence="3" type="ORF">OVS_03065</name>
</gene>
<dbReference type="Proteomes" id="UP000018745">
    <property type="component" value="Chromosome"/>
</dbReference>
<keyword evidence="2" id="KW-0472">Membrane</keyword>
<evidence type="ECO:0000313" key="3">
    <source>
        <dbReference type="EMBL" id="AHC40028.1"/>
    </source>
</evidence>
<organism evidence="3 4">
    <name type="scientific">Mycoplasma ovis str. Michigan</name>
    <dbReference type="NCBI Taxonomy" id="1415773"/>
    <lineage>
        <taxon>Bacteria</taxon>
        <taxon>Bacillati</taxon>
        <taxon>Mycoplasmatota</taxon>
        <taxon>Mollicutes</taxon>
        <taxon>Mycoplasmataceae</taxon>
        <taxon>Mycoplasma</taxon>
    </lineage>
</organism>
<evidence type="ECO:0000313" key="4">
    <source>
        <dbReference type="Proteomes" id="UP000018745"/>
    </source>
</evidence>
<feature type="transmembrane region" description="Helical" evidence="2">
    <location>
        <begin position="237"/>
        <end position="264"/>
    </location>
</feature>
<feature type="coiled-coil region" evidence="1">
    <location>
        <begin position="142"/>
        <end position="169"/>
    </location>
</feature>
<sequence length="389" mass="45128">MDNPNLEKEVGLESQACKKLFELAKDYLTKLAHYESFISDLSSEEEESLDFLSSSFSLLRELGKVSNTNDGIDSLISLYKSNIQQTNKSFDTKKFNTLFTAEYQGDREWIDELNYIYIWTLNSYKLNLKTFSVNEIATNLNNPELEVELKDLEEQDQSEKQTRKKKRADWSKGSFAIYKNLFSSKFNFGEENLDGEDGFEQIVSRTQAIERLERDIRGGKIYIYNSKPVRNLKLKKILSYLFLAGLFTSGVFFLKTCIGCIASGQYSDQNQSILFSIMSFIFFLLARNENNKYLDNENFKYAFSRKIFYYFFFLSSFFIFNRSSYTELFGNGGNGSDTFQHVISGILLFLLIVSVSFFTIAYFFLNPKKNKALIKGLLQKYTNSPNLYN</sequence>
<accession>A0ABN4BR30</accession>
<feature type="transmembrane region" description="Helical" evidence="2">
    <location>
        <begin position="307"/>
        <end position="325"/>
    </location>
</feature>
<dbReference type="EMBL" id="CP006935">
    <property type="protein sequence ID" value="AHC40028.1"/>
    <property type="molecule type" value="Genomic_DNA"/>
</dbReference>
<protein>
    <submittedName>
        <fullName evidence="3">Uncharacterized protein</fullName>
    </submittedName>
</protein>
<keyword evidence="4" id="KW-1185">Reference proteome</keyword>
<evidence type="ECO:0000256" key="2">
    <source>
        <dbReference type="SAM" id="Phobius"/>
    </source>
</evidence>
<feature type="transmembrane region" description="Helical" evidence="2">
    <location>
        <begin position="345"/>
        <end position="365"/>
    </location>
</feature>
<reference evidence="3 4" key="1">
    <citation type="journal article" date="2014" name="Genome Announc.">
        <title>Complete Genome Sequence of Mycoplasma ovis Strain Michigan, a Hemoplasma of Sheep with Two Distinct 16S rRNA Genes.</title>
        <authorList>
            <person name="Deshuillers P.L."/>
            <person name="Santos A.P."/>
            <person name="do Nascimento N.C."/>
            <person name="Hampel J.A."/>
            <person name="Bergin I.L."/>
            <person name="Dyson M.C."/>
            <person name="Messick J.B."/>
        </authorList>
    </citation>
    <scope>NUCLEOTIDE SEQUENCE [LARGE SCALE GENOMIC DNA]</scope>
    <source>
        <strain evidence="3 4">Michigan</strain>
    </source>
</reference>
<keyword evidence="2" id="KW-0812">Transmembrane</keyword>
<proteinExistence type="predicted"/>
<name>A0ABN4BR30_9MOLU</name>
<keyword evidence="1" id="KW-0175">Coiled coil</keyword>